<keyword evidence="4" id="KW-1185">Reference proteome</keyword>
<name>A0A9N9EF01_9GLOM</name>
<accession>A0A9N9EF01</accession>
<comment type="caution">
    <text evidence="3">The sequence shown here is derived from an EMBL/GenBank/DDBJ whole genome shotgun (WGS) entry which is preliminary data.</text>
</comment>
<dbReference type="InterPro" id="IPR001138">
    <property type="entry name" value="Zn2Cys6_DnaBD"/>
</dbReference>
<proteinExistence type="predicted"/>
<dbReference type="GO" id="GO:0008270">
    <property type="term" value="F:zinc ion binding"/>
    <property type="evidence" value="ECO:0007669"/>
    <property type="project" value="InterPro"/>
</dbReference>
<gene>
    <name evidence="3" type="ORF">CPELLU_LOCUS10512</name>
</gene>
<feature type="non-terminal residue" evidence="3">
    <location>
        <position position="409"/>
    </location>
</feature>
<sequence>MKINERKLEACKACRRRKRKCHEGIKGKESCRYCAGKGNNYCSYVSENTENHLIEAMKTSSTSPSTTETTSSTNLIEDLLEDHQSLNKDITDADVLQGHQVNSSYEATTSQGCQSIVPSQTITPISQGQYLPNTLMSEYQNSQLSQISTNTLQDLQFQDSDPCISSRTQQSYQSLEYQHSQLSAQINANALQDYQVNSPYLGSQPLSVTIVNNINLGYQNPNINILQDPQSQSEVNNQYTGSQTQFQQLSSDYQSHANNSLNNSYTTSQAQFQQPSDYQNPPISINALQGYQNQRLLVQINTNVPQDYINIPQITLQIQFYRPPYQSLEHQNQQLSAELGANTLQREFAELNANILQANSTYMDSQTQFHHPFTLGQSLGQQQTTSQFPINTLQQVMGTNISEDTNVSG</sequence>
<feature type="region of interest" description="Disordered" evidence="1">
    <location>
        <begin position="255"/>
        <end position="281"/>
    </location>
</feature>
<evidence type="ECO:0000256" key="1">
    <source>
        <dbReference type="SAM" id="MobiDB-lite"/>
    </source>
</evidence>
<dbReference type="EMBL" id="CAJVQA010008700">
    <property type="protein sequence ID" value="CAG8675773.1"/>
    <property type="molecule type" value="Genomic_DNA"/>
</dbReference>
<evidence type="ECO:0000259" key="2">
    <source>
        <dbReference type="PROSITE" id="PS50048"/>
    </source>
</evidence>
<reference evidence="3" key="1">
    <citation type="submission" date="2021-06" db="EMBL/GenBank/DDBJ databases">
        <authorList>
            <person name="Kallberg Y."/>
            <person name="Tangrot J."/>
            <person name="Rosling A."/>
        </authorList>
    </citation>
    <scope>NUCLEOTIDE SEQUENCE</scope>
    <source>
        <strain evidence="3">FL966</strain>
    </source>
</reference>
<dbReference type="PROSITE" id="PS00463">
    <property type="entry name" value="ZN2_CY6_FUNGAL_1"/>
    <property type="match status" value="1"/>
</dbReference>
<evidence type="ECO:0000313" key="4">
    <source>
        <dbReference type="Proteomes" id="UP000789759"/>
    </source>
</evidence>
<dbReference type="InterPro" id="IPR036864">
    <property type="entry name" value="Zn2-C6_fun-type_DNA-bd_sf"/>
</dbReference>
<dbReference type="PROSITE" id="PS50048">
    <property type="entry name" value="ZN2_CY6_FUNGAL_2"/>
    <property type="match status" value="1"/>
</dbReference>
<dbReference type="Gene3D" id="4.10.240.10">
    <property type="entry name" value="Zn(2)-C6 fungal-type DNA-binding domain"/>
    <property type="match status" value="1"/>
</dbReference>
<organism evidence="3 4">
    <name type="scientific">Cetraspora pellucida</name>
    <dbReference type="NCBI Taxonomy" id="1433469"/>
    <lineage>
        <taxon>Eukaryota</taxon>
        <taxon>Fungi</taxon>
        <taxon>Fungi incertae sedis</taxon>
        <taxon>Mucoromycota</taxon>
        <taxon>Glomeromycotina</taxon>
        <taxon>Glomeromycetes</taxon>
        <taxon>Diversisporales</taxon>
        <taxon>Gigasporaceae</taxon>
        <taxon>Cetraspora</taxon>
    </lineage>
</organism>
<dbReference type="Proteomes" id="UP000789759">
    <property type="component" value="Unassembled WGS sequence"/>
</dbReference>
<dbReference type="AlphaFoldDB" id="A0A9N9EF01"/>
<dbReference type="CDD" id="cd00067">
    <property type="entry name" value="GAL4"/>
    <property type="match status" value="1"/>
</dbReference>
<protein>
    <submittedName>
        <fullName evidence="3">6140_t:CDS:1</fullName>
    </submittedName>
</protein>
<dbReference type="GO" id="GO:0000981">
    <property type="term" value="F:DNA-binding transcription factor activity, RNA polymerase II-specific"/>
    <property type="evidence" value="ECO:0007669"/>
    <property type="project" value="InterPro"/>
</dbReference>
<dbReference type="SUPFAM" id="SSF57701">
    <property type="entry name" value="Zn2/Cys6 DNA-binding domain"/>
    <property type="match status" value="1"/>
</dbReference>
<feature type="domain" description="Zn(2)-C6 fungal-type" evidence="2">
    <location>
        <begin position="10"/>
        <end position="44"/>
    </location>
</feature>
<evidence type="ECO:0000313" key="3">
    <source>
        <dbReference type="EMBL" id="CAG8675773.1"/>
    </source>
</evidence>